<comment type="caution">
    <text evidence="3">The sequence shown here is derived from an EMBL/GenBank/DDBJ whole genome shotgun (WGS) entry which is preliminary data.</text>
</comment>
<dbReference type="SMART" id="SM00382">
    <property type="entry name" value="AAA"/>
    <property type="match status" value="1"/>
</dbReference>
<dbReference type="EMBL" id="QXEV01000005">
    <property type="protein sequence ID" value="RIA77920.1"/>
    <property type="molecule type" value="Genomic_DNA"/>
</dbReference>
<keyword evidence="1" id="KW-1133">Transmembrane helix</keyword>
<keyword evidence="1" id="KW-0812">Transmembrane</keyword>
<keyword evidence="1" id="KW-0472">Membrane</keyword>
<dbReference type="Gene3D" id="1.20.58.760">
    <property type="entry name" value="Peptidase M41"/>
    <property type="match status" value="1"/>
</dbReference>
<dbReference type="InterPro" id="IPR027417">
    <property type="entry name" value="P-loop_NTPase"/>
</dbReference>
<evidence type="ECO:0000256" key="1">
    <source>
        <dbReference type="SAM" id="Phobius"/>
    </source>
</evidence>
<dbReference type="GO" id="GO:0006508">
    <property type="term" value="P:proteolysis"/>
    <property type="evidence" value="ECO:0007669"/>
    <property type="project" value="UniProtKB-KW"/>
</dbReference>
<dbReference type="Proteomes" id="UP000266506">
    <property type="component" value="Unassembled WGS sequence"/>
</dbReference>
<dbReference type="PANTHER" id="PTHR23076">
    <property type="entry name" value="METALLOPROTEASE M41 FTSH"/>
    <property type="match status" value="1"/>
</dbReference>
<keyword evidence="4" id="KW-1185">Reference proteome</keyword>
<keyword evidence="3" id="KW-0645">Protease</keyword>
<evidence type="ECO:0000259" key="2">
    <source>
        <dbReference type="SMART" id="SM00382"/>
    </source>
</evidence>
<dbReference type="InParanoid" id="A0A397RUB7"/>
<dbReference type="Pfam" id="PF01434">
    <property type="entry name" value="Peptidase_M41"/>
    <property type="match status" value="1"/>
</dbReference>
<evidence type="ECO:0000313" key="3">
    <source>
        <dbReference type="EMBL" id="RIA77920.1"/>
    </source>
</evidence>
<dbReference type="Pfam" id="PF00004">
    <property type="entry name" value="AAA"/>
    <property type="match status" value="1"/>
</dbReference>
<dbReference type="Gene3D" id="3.40.50.300">
    <property type="entry name" value="P-loop containing nucleotide triphosphate hydrolases"/>
    <property type="match status" value="1"/>
</dbReference>
<keyword evidence="3" id="KW-0378">Hydrolase</keyword>
<gene>
    <name evidence="3" type="ORF">EI71_00703</name>
</gene>
<protein>
    <submittedName>
        <fullName evidence="3">ATP-dependent Zn protease</fullName>
    </submittedName>
</protein>
<dbReference type="PANTHER" id="PTHR23076:SF97">
    <property type="entry name" value="ATP-DEPENDENT ZINC METALLOPROTEASE YME1L1"/>
    <property type="match status" value="1"/>
</dbReference>
<evidence type="ECO:0000313" key="4">
    <source>
        <dbReference type="Proteomes" id="UP000266506"/>
    </source>
</evidence>
<feature type="transmembrane region" description="Helical" evidence="1">
    <location>
        <begin position="101"/>
        <end position="120"/>
    </location>
</feature>
<dbReference type="GO" id="GO:0005524">
    <property type="term" value="F:ATP binding"/>
    <property type="evidence" value="ECO:0007669"/>
    <property type="project" value="InterPro"/>
</dbReference>
<reference evidence="3 4" key="1">
    <citation type="submission" date="2018-08" db="EMBL/GenBank/DDBJ databases">
        <title>Genomic Encyclopedia of Archaeal and Bacterial Type Strains, Phase II (KMG-II): from individual species to whole genera.</title>
        <authorList>
            <person name="Goeker M."/>
        </authorList>
    </citation>
    <scope>NUCLEOTIDE SEQUENCE [LARGE SCALE GENOMIC DNA]</scope>
    <source>
        <strain evidence="3 4">ATCC 27112</strain>
    </source>
</reference>
<organism evidence="3 4">
    <name type="scientific">Anaeroplasma bactoclasticum</name>
    <dbReference type="NCBI Taxonomy" id="2088"/>
    <lineage>
        <taxon>Bacteria</taxon>
        <taxon>Bacillati</taxon>
        <taxon>Mycoplasmatota</taxon>
        <taxon>Mollicutes</taxon>
        <taxon>Anaeroplasmatales</taxon>
        <taxon>Anaeroplasmataceae</taxon>
        <taxon>Anaeroplasma</taxon>
    </lineage>
</organism>
<name>A0A397RUB7_9MOLU</name>
<dbReference type="RefSeq" id="WP_119015869.1">
    <property type="nucleotide sequence ID" value="NZ_QXEV01000005.1"/>
</dbReference>
<dbReference type="GO" id="GO:0016887">
    <property type="term" value="F:ATP hydrolysis activity"/>
    <property type="evidence" value="ECO:0007669"/>
    <property type="project" value="InterPro"/>
</dbReference>
<dbReference type="GO" id="GO:0004176">
    <property type="term" value="F:ATP-dependent peptidase activity"/>
    <property type="evidence" value="ECO:0007669"/>
    <property type="project" value="InterPro"/>
</dbReference>
<dbReference type="InterPro" id="IPR003593">
    <property type="entry name" value="AAA+_ATPase"/>
</dbReference>
<dbReference type="AlphaFoldDB" id="A0A397RUB7"/>
<dbReference type="InterPro" id="IPR037219">
    <property type="entry name" value="Peptidase_M41-like"/>
</dbReference>
<dbReference type="OrthoDB" id="473408at2"/>
<dbReference type="GO" id="GO:0004222">
    <property type="term" value="F:metalloendopeptidase activity"/>
    <property type="evidence" value="ECO:0007669"/>
    <property type="project" value="InterPro"/>
</dbReference>
<sequence length="678" mass="79237">MKNYTLMINRKENTPWDYKSPSDSVDEYENLTNELLYIIYTNECLYKKPSDFVILVDGTPLSNTELMELGLLDSNNNYLHYPNAKSDLLDSFMEYINNKQGIYLFGDFAAVTAFLINFVANYKGKEKIALFCRAFLKIHTYRLNGNVFERHTYNHYVSKYEEDYSLLKEQISQFPNDSLIIIDGIRDYDFEIEIIHYLKDNGYRFIIANRTTLDRPFNYEEKKDFIDSFIKLRDGYEEEAYKVMNLYLEDEYYISYKYDEKTRRIFGTEALNQNTITFDNVAGFEELKKELIKISKWWKDYKKYGAKGIDLPHGILFYGCSGCGKSLMARAFINEIKDFKIISIDNELEILEKFELAKKHSGLVIVFMDELEYLYKKNHRDLLTAFDSLNSSSNVFIVATTNELDNVEGPLTRRGRLDFLIEIGRPNEKERIEILKYYFSKCNVEADINYDYLSYITTYLTSAELKALVNDSVLRYGNHLTITDLEAEIDRLRNRKSLYYGDFGDSSDYMTAVHEIGHTIVVLKNSKYFTFYKTTLESNSRSQGICRYIAKKESIDDSKKMIADIDISLAGYLACKVLYDYDSTGCRLDLENARHKACSLINSYGYGGFDRVLNHSANSFTPSNKKMQHNELLSEKILKDSEKRVRKLIKKNKTKIIKLSNILYEKKTITAEDIKTYL</sequence>
<dbReference type="SUPFAM" id="SSF52540">
    <property type="entry name" value="P-loop containing nucleoside triphosphate hydrolases"/>
    <property type="match status" value="1"/>
</dbReference>
<dbReference type="InterPro" id="IPR000642">
    <property type="entry name" value="Peptidase_M41"/>
</dbReference>
<dbReference type="InterPro" id="IPR003959">
    <property type="entry name" value="ATPase_AAA_core"/>
</dbReference>
<accession>A0A397RUB7</accession>
<dbReference type="Gene3D" id="1.10.8.60">
    <property type="match status" value="1"/>
</dbReference>
<feature type="domain" description="AAA+ ATPase" evidence="2">
    <location>
        <begin position="311"/>
        <end position="427"/>
    </location>
</feature>
<proteinExistence type="predicted"/>
<dbReference type="SUPFAM" id="SSF140990">
    <property type="entry name" value="FtsH protease domain-like"/>
    <property type="match status" value="1"/>
</dbReference>